<dbReference type="AlphaFoldDB" id="A0A0R1U5W6"/>
<comment type="caution">
    <text evidence="1">The sequence shown here is derived from an EMBL/GenBank/DDBJ whole genome shotgun (WGS) entry which is preliminary data.</text>
</comment>
<reference evidence="1 2" key="1">
    <citation type="journal article" date="2015" name="Genome Announc.">
        <title>Expanding the biotechnology potential of lactobacilli through comparative genomics of 213 strains and associated genera.</title>
        <authorList>
            <person name="Sun Z."/>
            <person name="Harris H.M."/>
            <person name="McCann A."/>
            <person name="Guo C."/>
            <person name="Argimon S."/>
            <person name="Zhang W."/>
            <person name="Yang X."/>
            <person name="Jeffery I.B."/>
            <person name="Cooney J.C."/>
            <person name="Kagawa T.F."/>
            <person name="Liu W."/>
            <person name="Song Y."/>
            <person name="Salvetti E."/>
            <person name="Wrobel A."/>
            <person name="Rasinkangas P."/>
            <person name="Parkhill J."/>
            <person name="Rea M.C."/>
            <person name="O'Sullivan O."/>
            <person name="Ritari J."/>
            <person name="Douillard F.P."/>
            <person name="Paul Ross R."/>
            <person name="Yang R."/>
            <person name="Briner A.E."/>
            <person name="Felis G.E."/>
            <person name="de Vos W.M."/>
            <person name="Barrangou R."/>
            <person name="Klaenhammer T.R."/>
            <person name="Caufield P.W."/>
            <person name="Cui Y."/>
            <person name="Zhang H."/>
            <person name="O'Toole P.W."/>
        </authorList>
    </citation>
    <scope>NUCLEOTIDE SEQUENCE [LARGE SCALE GENOMIC DNA]</scope>
    <source>
        <strain evidence="1 2">DSM 15945</strain>
    </source>
</reference>
<evidence type="ECO:0000313" key="2">
    <source>
        <dbReference type="Proteomes" id="UP000051922"/>
    </source>
</evidence>
<proteinExistence type="predicted"/>
<name>A0A0R1U5W6_9LACO</name>
<organism evidence="1 2">
    <name type="scientific">Lacticaseibacillus pantheris DSM 15945 = JCM 12539 = NBRC 106106</name>
    <dbReference type="NCBI Taxonomy" id="1423783"/>
    <lineage>
        <taxon>Bacteria</taxon>
        <taxon>Bacillati</taxon>
        <taxon>Bacillota</taxon>
        <taxon>Bacilli</taxon>
        <taxon>Lactobacillales</taxon>
        <taxon>Lactobacillaceae</taxon>
        <taxon>Lacticaseibacillus</taxon>
    </lineage>
</organism>
<dbReference type="Pfam" id="PF16162">
    <property type="entry name" value="KwaB"/>
    <property type="match status" value="1"/>
</dbReference>
<evidence type="ECO:0008006" key="3">
    <source>
        <dbReference type="Google" id="ProtNLM"/>
    </source>
</evidence>
<dbReference type="RefSeq" id="WP_056956085.1">
    <property type="nucleotide sequence ID" value="NZ_AZFJ01000003.1"/>
</dbReference>
<evidence type="ECO:0000313" key="1">
    <source>
        <dbReference type="EMBL" id="KRL88617.1"/>
    </source>
</evidence>
<dbReference type="PATRIC" id="fig|1423783.4.peg.2445"/>
<gene>
    <name evidence="1" type="ORF">FC50_GL002377</name>
</gene>
<protein>
    <recommendedName>
        <fullName evidence="3">DUF4868 domain-containing protein</fullName>
    </recommendedName>
</protein>
<dbReference type="EMBL" id="AZFJ01000003">
    <property type="protein sequence ID" value="KRL88617.1"/>
    <property type="molecule type" value="Genomic_DNA"/>
</dbReference>
<sequence length="333" mass="38277">MELEGLDNLYQQARTLKKTHDYIGNVELYLLRYRTRTNKKTHQKEYFPSFYAPLTEPGVQEALLENFISSETTYEGSDLSNYAFNGGEADSVSYLTKGDYSNINNLVDLLVAKNDFQTDLRKLTINALKCYIVRIALPNNEYMYFFGGIKNYSQLQKKGIIVHKSINDSKLKKFDLNNTIGFSLGVSLILYNDILYVANVKSFETFFRMSEYYKTESENIIDTVLQGSKIQEDTLVGLRTVTRKDSVIAKSVSKLKFRAERVNKLFDALNDTVFKTVMSDKVFINSFHHVMFENDLLKVKDPTDKKQIKELIRFIADTAQKSPITDESSVGKF</sequence>
<dbReference type="OrthoDB" id="9985679at2"/>
<accession>A0A0R1U5W6</accession>
<dbReference type="Proteomes" id="UP000051922">
    <property type="component" value="Unassembled WGS sequence"/>
</dbReference>
<dbReference type="InterPro" id="IPR032359">
    <property type="entry name" value="KwaB-like"/>
</dbReference>
<keyword evidence="2" id="KW-1185">Reference proteome</keyword>